<dbReference type="OrthoDB" id="65569at2759"/>
<dbReference type="InterPro" id="IPR017853">
    <property type="entry name" value="GH"/>
</dbReference>
<evidence type="ECO:0000256" key="4">
    <source>
        <dbReference type="RuleBase" id="RU003690"/>
    </source>
</evidence>
<evidence type="ECO:0008006" key="8">
    <source>
        <dbReference type="Google" id="ProtNLM"/>
    </source>
</evidence>
<dbReference type="PROSITE" id="PS00653">
    <property type="entry name" value="GLYCOSYL_HYDROL_F1_2"/>
    <property type="match status" value="1"/>
</dbReference>
<organism evidence="6 7">
    <name type="scientific">Ceratopteris richardii</name>
    <name type="common">Triangle waterfern</name>
    <dbReference type="NCBI Taxonomy" id="49495"/>
    <lineage>
        <taxon>Eukaryota</taxon>
        <taxon>Viridiplantae</taxon>
        <taxon>Streptophyta</taxon>
        <taxon>Embryophyta</taxon>
        <taxon>Tracheophyta</taxon>
        <taxon>Polypodiopsida</taxon>
        <taxon>Polypodiidae</taxon>
        <taxon>Polypodiales</taxon>
        <taxon>Pteridineae</taxon>
        <taxon>Pteridaceae</taxon>
        <taxon>Parkerioideae</taxon>
        <taxon>Ceratopteris</taxon>
    </lineage>
</organism>
<dbReference type="Proteomes" id="UP000825935">
    <property type="component" value="Chromosome 4"/>
</dbReference>
<feature type="chain" id="PRO_5035919147" description="Beta-glucosidase" evidence="5">
    <location>
        <begin position="29"/>
        <end position="416"/>
    </location>
</feature>
<name>A0A8T2UW46_CERRI</name>
<dbReference type="SUPFAM" id="SSF51445">
    <property type="entry name" value="(Trans)glycosidases"/>
    <property type="match status" value="1"/>
</dbReference>
<dbReference type="GO" id="GO:0005975">
    <property type="term" value="P:carbohydrate metabolic process"/>
    <property type="evidence" value="ECO:0007669"/>
    <property type="project" value="InterPro"/>
</dbReference>
<accession>A0A8T2UW46</accession>
<dbReference type="InterPro" id="IPR001360">
    <property type="entry name" value="Glyco_hydro_1"/>
</dbReference>
<evidence type="ECO:0000256" key="3">
    <source>
        <dbReference type="ARBA" id="ARBA00023295"/>
    </source>
</evidence>
<evidence type="ECO:0000313" key="7">
    <source>
        <dbReference type="Proteomes" id="UP000825935"/>
    </source>
</evidence>
<dbReference type="GO" id="GO:0008422">
    <property type="term" value="F:beta-glucosidase activity"/>
    <property type="evidence" value="ECO:0007669"/>
    <property type="project" value="TreeGrafter"/>
</dbReference>
<dbReference type="Pfam" id="PF00232">
    <property type="entry name" value="Glyco_hydro_1"/>
    <property type="match status" value="1"/>
</dbReference>
<proteinExistence type="inferred from homology"/>
<keyword evidence="2" id="KW-0378">Hydrolase</keyword>
<comment type="caution">
    <text evidence="6">The sequence shown here is derived from an EMBL/GenBank/DDBJ whole genome shotgun (WGS) entry which is preliminary data.</text>
</comment>
<dbReference type="AlphaFoldDB" id="A0A8T2UW46"/>
<sequence length="416" mass="46829">MNRCSSPWRLLPQSYCLVVFFPFLHCNGAPSRIDKCTRPNLHSQNLKVQPIFNCSSESSPSSLTRKAFPAGFVFGTATSAYQVEGAANQDGRGRSIWDSFSHRIGNIIDLSNGDITDDHYNRFKGTVNMYYPGIDHYNAVIDALLSKGIEPYVTLYHWDLPQALQDEYGGWLSENIIDDFLSFADTCFASFGDRVKHWITINEPYNFVSQGYGGFGTQAPGRCSIRVKCSEGDSKIEPYIAGHNALMAHISVVALYREKYQAQQRGSIGICLDSRWYEPLNETSMDDLEASGRALDFHLGWFLGPLVFGDYPSSMRTLVRDSLPSFQNRIPGRRVWVNGSFDFIGLNHYTTTYVQAGRPSYVSASFSSINPDGRFEVSWYADINQSPLASLDAVLNDDMRISYHQDYLSELLLSMK</sequence>
<dbReference type="InterPro" id="IPR033132">
    <property type="entry name" value="GH_1_N_CS"/>
</dbReference>
<keyword evidence="5" id="KW-0732">Signal</keyword>
<dbReference type="EMBL" id="CM035409">
    <property type="protein sequence ID" value="KAH7439482.1"/>
    <property type="molecule type" value="Genomic_DNA"/>
</dbReference>
<dbReference type="PANTHER" id="PTHR10353:SF36">
    <property type="entry name" value="LP05116P"/>
    <property type="match status" value="1"/>
</dbReference>
<dbReference type="Gene3D" id="3.20.20.80">
    <property type="entry name" value="Glycosidases"/>
    <property type="match status" value="2"/>
</dbReference>
<gene>
    <name evidence="6" type="ORF">KP509_04G063900</name>
</gene>
<reference evidence="6" key="1">
    <citation type="submission" date="2021-08" db="EMBL/GenBank/DDBJ databases">
        <title>WGS assembly of Ceratopteris richardii.</title>
        <authorList>
            <person name="Marchant D.B."/>
            <person name="Chen G."/>
            <person name="Jenkins J."/>
            <person name="Shu S."/>
            <person name="Leebens-Mack J."/>
            <person name="Grimwood J."/>
            <person name="Schmutz J."/>
            <person name="Soltis P."/>
            <person name="Soltis D."/>
            <person name="Chen Z.-H."/>
        </authorList>
    </citation>
    <scope>NUCLEOTIDE SEQUENCE</scope>
    <source>
        <strain evidence="6">Whitten #5841</strain>
        <tissue evidence="6">Leaf</tissue>
    </source>
</reference>
<evidence type="ECO:0000313" key="6">
    <source>
        <dbReference type="EMBL" id="KAH7439482.1"/>
    </source>
</evidence>
<keyword evidence="3" id="KW-0326">Glycosidase</keyword>
<evidence type="ECO:0000256" key="2">
    <source>
        <dbReference type="ARBA" id="ARBA00022801"/>
    </source>
</evidence>
<dbReference type="OMA" id="EMAFMEE"/>
<dbReference type="PANTHER" id="PTHR10353">
    <property type="entry name" value="GLYCOSYL HYDROLASE"/>
    <property type="match status" value="1"/>
</dbReference>
<keyword evidence="7" id="KW-1185">Reference proteome</keyword>
<protein>
    <recommendedName>
        <fullName evidence="8">Beta-glucosidase</fullName>
    </recommendedName>
</protein>
<evidence type="ECO:0000256" key="5">
    <source>
        <dbReference type="SAM" id="SignalP"/>
    </source>
</evidence>
<feature type="signal peptide" evidence="5">
    <location>
        <begin position="1"/>
        <end position="28"/>
    </location>
</feature>
<evidence type="ECO:0000256" key="1">
    <source>
        <dbReference type="ARBA" id="ARBA00010838"/>
    </source>
</evidence>
<comment type="similarity">
    <text evidence="1 4">Belongs to the glycosyl hydrolase 1 family.</text>
</comment>